<evidence type="ECO:0000256" key="4">
    <source>
        <dbReference type="ARBA" id="ARBA00022833"/>
    </source>
</evidence>
<proteinExistence type="inferred from homology"/>
<name>A0A0R2U064_9GAMM</name>
<evidence type="ECO:0000313" key="10">
    <source>
        <dbReference type="EMBL" id="KRO92735.1"/>
    </source>
</evidence>
<feature type="binding site" evidence="7">
    <location>
        <position position="174"/>
    </location>
    <ligand>
        <name>L-glutamate</name>
        <dbReference type="ChEBI" id="CHEBI:29985"/>
    </ligand>
</feature>
<dbReference type="InterPro" id="IPR049940">
    <property type="entry name" value="GluQ/Sye"/>
</dbReference>
<dbReference type="GO" id="GO:0005829">
    <property type="term" value="C:cytosol"/>
    <property type="evidence" value="ECO:0007669"/>
    <property type="project" value="TreeGrafter"/>
</dbReference>
<feature type="binding site" evidence="7">
    <location>
        <position position="233"/>
    </location>
    <ligand>
        <name>ATP</name>
        <dbReference type="ChEBI" id="CHEBI:30616"/>
    </ligand>
</feature>
<evidence type="ECO:0000256" key="3">
    <source>
        <dbReference type="ARBA" id="ARBA00022741"/>
    </source>
</evidence>
<dbReference type="GO" id="GO:0004818">
    <property type="term" value="F:glutamate-tRNA ligase activity"/>
    <property type="evidence" value="ECO:0007669"/>
    <property type="project" value="TreeGrafter"/>
</dbReference>
<dbReference type="Gene3D" id="3.40.50.620">
    <property type="entry name" value="HUPs"/>
    <property type="match status" value="1"/>
</dbReference>
<feature type="binding site" evidence="7">
    <location>
        <position position="101"/>
    </location>
    <ligand>
        <name>Zn(2+)</name>
        <dbReference type="ChEBI" id="CHEBI:29105"/>
    </ligand>
</feature>
<dbReference type="PANTHER" id="PTHR43311:SF1">
    <property type="entry name" value="GLUTAMYL-Q TRNA(ASP) SYNTHETASE"/>
    <property type="match status" value="1"/>
</dbReference>
<dbReference type="SUPFAM" id="SSF52374">
    <property type="entry name" value="Nucleotidylyl transferase"/>
    <property type="match status" value="1"/>
</dbReference>
<comment type="similarity">
    <text evidence="7">Belongs to the class-I aminoacyl-tRNA synthetase family. GluQ subfamily.</text>
</comment>
<dbReference type="EMBL" id="LICA01000307">
    <property type="protein sequence ID" value="KRO92735.1"/>
    <property type="molecule type" value="Genomic_DNA"/>
</dbReference>
<dbReference type="EC" id="6.1.1.-" evidence="7"/>
<feature type="binding site" evidence="7">
    <location>
        <position position="119"/>
    </location>
    <ligand>
        <name>Zn(2+)</name>
        <dbReference type="ChEBI" id="CHEBI:29105"/>
    </ligand>
</feature>
<comment type="function">
    <text evidence="7">Catalyzes the tRNA-independent activation of glutamate in presence of ATP and the subsequent transfer of glutamate onto a tRNA(Asp). Glutamate is transferred on the 2-amino-5-(4,5-dihydroxy-2-cyclopenten-1-yl) moiety of the queuosine in the wobble position of the QUC anticodon.</text>
</comment>
<gene>
    <name evidence="7" type="primary">gluQ</name>
    <name evidence="10" type="ORF">ABS24_06960</name>
</gene>
<feature type="short sequence motif" description="'HIGH' region" evidence="7">
    <location>
        <begin position="12"/>
        <end position="22"/>
    </location>
</feature>
<dbReference type="PANTHER" id="PTHR43311">
    <property type="entry name" value="GLUTAMATE--TRNA LIGASE"/>
    <property type="match status" value="1"/>
</dbReference>
<dbReference type="InterPro" id="IPR000924">
    <property type="entry name" value="Glu/Gln-tRNA-synth"/>
</dbReference>
<evidence type="ECO:0000256" key="7">
    <source>
        <dbReference type="HAMAP-Rule" id="MF_01428"/>
    </source>
</evidence>
<sequence>MSPEIITGRFAPSPTGPLHFGSLSCALASYLEMKKLGGHWLVRMEDIDPPREIKGASSQILNQLEAHGLCWDGKVLFQSTRLDAYQDSLNILKEKNLAYHCECSRQRVNALRGIYDNHCRRSNLSSTDNATRLRLNQPNHLIEFVDQIVGQYTQSLTHDVGDFVIRRRDNLFSYQLAVTIDDQYQKVTHVMRGSDLLDSTPRQIYLQRCLGFTQPQYAHLPVAISPLGQKLSKQNLASALVPGEETLNIWAALNWLNQSPPNDLKIGSVSEILTWAISHWDSTSVKRSLTMPAPEGF</sequence>
<evidence type="ECO:0000256" key="8">
    <source>
        <dbReference type="RuleBase" id="RU363037"/>
    </source>
</evidence>
<keyword evidence="8" id="KW-0648">Protein biosynthesis</keyword>
<feature type="binding site" evidence="7">
    <location>
        <position position="192"/>
    </location>
    <ligand>
        <name>L-glutamate</name>
        <dbReference type="ChEBI" id="CHEBI:29985"/>
    </ligand>
</feature>
<dbReference type="NCBIfam" id="NF004314">
    <property type="entry name" value="PRK05710.1-3"/>
    <property type="match status" value="1"/>
</dbReference>
<evidence type="ECO:0000256" key="2">
    <source>
        <dbReference type="ARBA" id="ARBA00022723"/>
    </source>
</evidence>
<keyword evidence="4 7" id="KW-0862">Zinc</keyword>
<evidence type="ECO:0000259" key="9">
    <source>
        <dbReference type="Pfam" id="PF00749"/>
    </source>
</evidence>
<dbReference type="PRINTS" id="PR00987">
    <property type="entry name" value="TRNASYNTHGLU"/>
</dbReference>
<dbReference type="InterPro" id="IPR014729">
    <property type="entry name" value="Rossmann-like_a/b/a_fold"/>
</dbReference>
<dbReference type="NCBIfam" id="TIGR03838">
    <property type="entry name" value="queuosine_YadB"/>
    <property type="match status" value="1"/>
</dbReference>
<comment type="cofactor">
    <cofactor evidence="7">
        <name>Zn(2+)</name>
        <dbReference type="ChEBI" id="CHEBI:29105"/>
    </cofactor>
    <text evidence="7">Binds 1 zinc ion per subunit.</text>
</comment>
<feature type="short sequence motif" description="'KMSKS' region" evidence="7">
    <location>
        <begin position="230"/>
        <end position="234"/>
    </location>
</feature>
<comment type="caution">
    <text evidence="10">The sequence shown here is derived from an EMBL/GenBank/DDBJ whole genome shotgun (WGS) entry which is preliminary data.</text>
</comment>
<keyword evidence="6 7" id="KW-0030">Aminoacyl-tRNA synthetase</keyword>
<feature type="binding site" evidence="7">
    <location>
        <position position="103"/>
    </location>
    <ligand>
        <name>Zn(2+)</name>
        <dbReference type="ChEBI" id="CHEBI:29105"/>
    </ligand>
</feature>
<dbReference type="GO" id="GO:0006400">
    <property type="term" value="P:tRNA modification"/>
    <property type="evidence" value="ECO:0007669"/>
    <property type="project" value="InterPro"/>
</dbReference>
<evidence type="ECO:0000313" key="11">
    <source>
        <dbReference type="Proteomes" id="UP000051213"/>
    </source>
</evidence>
<dbReference type="Gene3D" id="3.90.800.10">
    <property type="entry name" value="Glutamyl-tRNA Synthetase, Domain 3"/>
    <property type="match status" value="1"/>
</dbReference>
<dbReference type="GO" id="GO:0008270">
    <property type="term" value="F:zinc ion binding"/>
    <property type="evidence" value="ECO:0007669"/>
    <property type="project" value="UniProtKB-UniRule"/>
</dbReference>
<evidence type="ECO:0000256" key="5">
    <source>
        <dbReference type="ARBA" id="ARBA00022840"/>
    </source>
</evidence>
<dbReference type="InterPro" id="IPR022380">
    <property type="entry name" value="Glu-Q_tRNA(Asp)_Synthase"/>
</dbReference>
<keyword evidence="2 7" id="KW-0479">Metal-binding</keyword>
<dbReference type="Pfam" id="PF00749">
    <property type="entry name" value="tRNA-synt_1c"/>
    <property type="match status" value="1"/>
</dbReference>
<dbReference type="FunFam" id="3.40.50.620:FF:000093">
    <property type="entry name" value="Glutamyl-Q tRNA(Asp) synthetase"/>
    <property type="match status" value="1"/>
</dbReference>
<keyword evidence="5 7" id="KW-0067">ATP-binding</keyword>
<dbReference type="GO" id="GO:0005524">
    <property type="term" value="F:ATP binding"/>
    <property type="evidence" value="ECO:0007669"/>
    <property type="project" value="UniProtKB-KW"/>
</dbReference>
<dbReference type="InterPro" id="IPR020058">
    <property type="entry name" value="Glu/Gln-tRNA-synth_Ib_cat-dom"/>
</dbReference>
<dbReference type="Proteomes" id="UP000051213">
    <property type="component" value="Unassembled WGS sequence"/>
</dbReference>
<feature type="binding site" evidence="7">
    <location>
        <position position="115"/>
    </location>
    <ligand>
        <name>Zn(2+)</name>
        <dbReference type="ChEBI" id="CHEBI:29105"/>
    </ligand>
</feature>
<reference evidence="10 11" key="1">
    <citation type="submission" date="2015-10" db="EMBL/GenBank/DDBJ databases">
        <title>Metagenome-Assembled Genomes uncover a global brackish microbiome.</title>
        <authorList>
            <person name="Hugerth L.W."/>
            <person name="Larsson J."/>
            <person name="Alneberg J."/>
            <person name="Lindh M.V."/>
            <person name="Legrand C."/>
            <person name="Pinhassi J."/>
            <person name="Andersson A.F."/>
        </authorList>
    </citation>
    <scope>NUCLEOTIDE SEQUENCE [LARGE SCALE GENOMIC DNA]</scope>
    <source>
        <strain evidence="10">BACL26 MAG-121220-bin70</strain>
    </source>
</reference>
<dbReference type="GO" id="GO:0006424">
    <property type="term" value="P:glutamyl-tRNA aminoacylation"/>
    <property type="evidence" value="ECO:0007669"/>
    <property type="project" value="InterPro"/>
</dbReference>
<organism evidence="10 11">
    <name type="scientific">SAR92 bacterium BACL26 MAG-121220-bin70</name>
    <dbReference type="NCBI Taxonomy" id="1655626"/>
    <lineage>
        <taxon>Bacteria</taxon>
        <taxon>Pseudomonadati</taxon>
        <taxon>Pseudomonadota</taxon>
        <taxon>Gammaproteobacteria</taxon>
        <taxon>Cellvibrionales</taxon>
        <taxon>Porticoccaceae</taxon>
        <taxon>SAR92 clade</taxon>
    </lineage>
</organism>
<keyword evidence="1 7" id="KW-0436">Ligase</keyword>
<dbReference type="AlphaFoldDB" id="A0A0R2U064"/>
<feature type="binding site" evidence="7">
    <location>
        <position position="45"/>
    </location>
    <ligand>
        <name>L-glutamate</name>
        <dbReference type="ChEBI" id="CHEBI:29985"/>
    </ligand>
</feature>
<keyword evidence="3 7" id="KW-0547">Nucleotide-binding</keyword>
<feature type="domain" description="Glutamyl/glutaminyl-tRNA synthetase class Ib catalytic" evidence="9">
    <location>
        <begin position="7"/>
        <end position="237"/>
    </location>
</feature>
<evidence type="ECO:0000256" key="1">
    <source>
        <dbReference type="ARBA" id="ARBA00022598"/>
    </source>
</evidence>
<accession>A0A0R2U064</accession>
<protein>
    <recommendedName>
        <fullName evidence="7">Glutamyl-Q tRNA(Asp) synthetase</fullName>
        <shortName evidence="7">Glu-Q-RSs</shortName>
        <ecNumber evidence="7">6.1.1.-</ecNumber>
    </recommendedName>
</protein>
<evidence type="ECO:0000256" key="6">
    <source>
        <dbReference type="ARBA" id="ARBA00023146"/>
    </source>
</evidence>
<dbReference type="HAMAP" id="MF_01428">
    <property type="entry name" value="Glu_Q_tRNA_synth"/>
    <property type="match status" value="1"/>
</dbReference>
<feature type="binding site" evidence="7">
    <location>
        <begin position="9"/>
        <end position="13"/>
    </location>
    <ligand>
        <name>L-glutamate</name>
        <dbReference type="ChEBI" id="CHEBI:29985"/>
    </ligand>
</feature>